<comment type="caution">
    <text evidence="2">The sequence shown here is derived from an EMBL/GenBank/DDBJ whole genome shotgun (WGS) entry which is preliminary data.</text>
</comment>
<dbReference type="Pfam" id="PF02663">
    <property type="entry name" value="FmdE"/>
    <property type="match status" value="1"/>
</dbReference>
<organism evidence="2">
    <name type="scientific">candidate division WOR-3 bacterium</name>
    <dbReference type="NCBI Taxonomy" id="2052148"/>
    <lineage>
        <taxon>Bacteria</taxon>
        <taxon>Bacteria division WOR-3</taxon>
    </lineage>
</organism>
<accession>A0A7C4GEH8</accession>
<feature type="domain" description="Formylmethanofuran dehydrogenase subunit E" evidence="1">
    <location>
        <begin position="32"/>
        <end position="98"/>
    </location>
</feature>
<dbReference type="EMBL" id="DSUT01000020">
    <property type="protein sequence ID" value="HGK27561.1"/>
    <property type="molecule type" value="Genomic_DNA"/>
</dbReference>
<gene>
    <name evidence="2" type="ORF">ENS41_01210</name>
</gene>
<dbReference type="Gene3D" id="3.30.1330.130">
    <property type="match status" value="1"/>
</dbReference>
<evidence type="ECO:0000313" key="2">
    <source>
        <dbReference type="EMBL" id="HGK27561.1"/>
    </source>
</evidence>
<dbReference type="PANTHER" id="PTHR39418:SF1">
    <property type="entry name" value="DEHYDROGENASE"/>
    <property type="match status" value="1"/>
</dbReference>
<dbReference type="InterPro" id="IPR053194">
    <property type="entry name" value="tRNA_methyltr_O"/>
</dbReference>
<reference evidence="2" key="1">
    <citation type="journal article" date="2020" name="mSystems">
        <title>Genome- and Community-Level Interaction Insights into Carbon Utilization and Element Cycling Functions of Hydrothermarchaeota in Hydrothermal Sediment.</title>
        <authorList>
            <person name="Zhou Z."/>
            <person name="Liu Y."/>
            <person name="Xu W."/>
            <person name="Pan J."/>
            <person name="Luo Z.H."/>
            <person name="Li M."/>
        </authorList>
    </citation>
    <scope>NUCLEOTIDE SEQUENCE [LARGE SCALE GENOMIC DNA]</scope>
    <source>
        <strain evidence="2">SpSt-488</strain>
    </source>
</reference>
<dbReference type="PANTHER" id="PTHR39418">
    <property type="entry name" value="DEHYDROGENASE-RELATED"/>
    <property type="match status" value="1"/>
</dbReference>
<dbReference type="InterPro" id="IPR003814">
    <property type="entry name" value="FmdEsu_dom"/>
</dbReference>
<protein>
    <submittedName>
        <fullName evidence="2">Formylmethanofuran dehydrogenase</fullName>
    </submittedName>
</protein>
<sequence length="155" mass="16791">MPAAVKPQPLPWCRPALYSRVPRVSLAAACRFHGHLGPWLVLGLRAGEYAARKLKASPFEIKATVWCGPRPPFSCFLDGVQLGSGCTMGKANLRHIPANGACRARFRAPGGTLELRLLPAVAAELDAVSAEDADAFGRRLYRRPISRLFSIAGRD</sequence>
<evidence type="ECO:0000259" key="1">
    <source>
        <dbReference type="Pfam" id="PF02663"/>
    </source>
</evidence>
<dbReference type="SUPFAM" id="SSF143555">
    <property type="entry name" value="FwdE-like"/>
    <property type="match status" value="1"/>
</dbReference>
<name>A0A7C4GEH8_UNCW3</name>
<dbReference type="AlphaFoldDB" id="A0A7C4GEH8"/>
<proteinExistence type="predicted"/>